<keyword evidence="4" id="KW-1185">Reference proteome</keyword>
<feature type="region of interest" description="Disordered" evidence="1">
    <location>
        <begin position="1"/>
        <end position="40"/>
    </location>
</feature>
<evidence type="ECO:0000313" key="3">
    <source>
        <dbReference type="EMBL" id="MBM9466386.1"/>
    </source>
</evidence>
<sequence length="135" mass="13518">MSTADPTPPAAPETADSADDLVEFDGGPAEGPPGPREPGESWAWVQTARATADGVPWGPGLAVAAVCALVAAVAVLTLGSVLTDQPLVAVLVSLIVAVGVMPGLWILRRVPVLRWLAAGAAVGVVAGWIGVVLIV</sequence>
<dbReference type="Pfam" id="PF10801">
    <property type="entry name" value="DUF2537"/>
    <property type="match status" value="1"/>
</dbReference>
<feature type="compositionally biased region" description="Pro residues" evidence="1">
    <location>
        <begin position="1"/>
        <end position="11"/>
    </location>
</feature>
<dbReference type="EMBL" id="JAERWK010000005">
    <property type="protein sequence ID" value="MBM9466386.1"/>
    <property type="molecule type" value="Genomic_DNA"/>
</dbReference>
<evidence type="ECO:0000256" key="1">
    <source>
        <dbReference type="SAM" id="MobiDB-lite"/>
    </source>
</evidence>
<keyword evidence="2" id="KW-0472">Membrane</keyword>
<organism evidence="3 4">
    <name type="scientific">Nakamurella leprariae</name>
    <dbReference type="NCBI Taxonomy" id="2803911"/>
    <lineage>
        <taxon>Bacteria</taxon>
        <taxon>Bacillati</taxon>
        <taxon>Actinomycetota</taxon>
        <taxon>Actinomycetes</taxon>
        <taxon>Nakamurellales</taxon>
        <taxon>Nakamurellaceae</taxon>
        <taxon>Nakamurella</taxon>
    </lineage>
</organism>
<protein>
    <submittedName>
        <fullName evidence="3">DUF2537 domain-containing protein</fullName>
    </submittedName>
</protein>
<keyword evidence="2" id="KW-1133">Transmembrane helix</keyword>
<name>A0A938YB73_9ACTN</name>
<dbReference type="InterPro" id="IPR024244">
    <property type="entry name" value="DUF2537"/>
</dbReference>
<evidence type="ECO:0000313" key="4">
    <source>
        <dbReference type="Proteomes" id="UP000663792"/>
    </source>
</evidence>
<feature type="transmembrane region" description="Helical" evidence="2">
    <location>
        <begin position="87"/>
        <end position="107"/>
    </location>
</feature>
<gene>
    <name evidence="3" type="ORF">JL106_03720</name>
</gene>
<reference evidence="3" key="1">
    <citation type="submission" date="2021-01" db="EMBL/GenBank/DDBJ databases">
        <title>YIM 132084 draft genome.</title>
        <authorList>
            <person name="An D."/>
        </authorList>
    </citation>
    <scope>NUCLEOTIDE SEQUENCE</scope>
    <source>
        <strain evidence="3">YIM 132084</strain>
    </source>
</reference>
<dbReference type="Proteomes" id="UP000663792">
    <property type="component" value="Unassembled WGS sequence"/>
</dbReference>
<keyword evidence="2" id="KW-0812">Transmembrane</keyword>
<feature type="transmembrane region" description="Helical" evidence="2">
    <location>
        <begin position="61"/>
        <end position="82"/>
    </location>
</feature>
<dbReference type="AlphaFoldDB" id="A0A938YB73"/>
<evidence type="ECO:0000256" key="2">
    <source>
        <dbReference type="SAM" id="Phobius"/>
    </source>
</evidence>
<proteinExistence type="predicted"/>
<comment type="caution">
    <text evidence="3">The sequence shown here is derived from an EMBL/GenBank/DDBJ whole genome shotgun (WGS) entry which is preliminary data.</text>
</comment>
<feature type="transmembrane region" description="Helical" evidence="2">
    <location>
        <begin position="113"/>
        <end position="134"/>
    </location>
</feature>
<dbReference type="RefSeq" id="WP_205259328.1">
    <property type="nucleotide sequence ID" value="NZ_JAERWK010000005.1"/>
</dbReference>
<accession>A0A938YB73</accession>